<protein>
    <submittedName>
        <fullName evidence="1">Uncharacterized protein</fullName>
    </submittedName>
</protein>
<dbReference type="OrthoDB" id="8456023at2"/>
<dbReference type="EMBL" id="QJTI01000007">
    <property type="protein sequence ID" value="PYF03348.1"/>
    <property type="molecule type" value="Genomic_DNA"/>
</dbReference>
<dbReference type="RefSeq" id="WP_110780529.1">
    <property type="nucleotide sequence ID" value="NZ_QJTI01000007.1"/>
</dbReference>
<dbReference type="Proteomes" id="UP000248148">
    <property type="component" value="Unassembled WGS sequence"/>
</dbReference>
<proteinExistence type="predicted"/>
<comment type="caution">
    <text evidence="1">The sequence shown here is derived from an EMBL/GenBank/DDBJ whole genome shotgun (WGS) entry which is preliminary data.</text>
</comment>
<accession>A0A318TJN2</accession>
<sequence length="71" mass="7621">MGRRGSSSDASAGDGGALEAAVYVVETTTNLAFMARRHRLDMLGYLLDMARMEAAEIVRLHQGGAPSPEQR</sequence>
<name>A0A318TJN2_9BRAD</name>
<gene>
    <name evidence="1" type="ORF">BJ122_10772</name>
</gene>
<evidence type="ECO:0000313" key="2">
    <source>
        <dbReference type="Proteomes" id="UP000248148"/>
    </source>
</evidence>
<keyword evidence="2" id="KW-1185">Reference proteome</keyword>
<dbReference type="AlphaFoldDB" id="A0A318TJN2"/>
<reference evidence="1 2" key="1">
    <citation type="submission" date="2018-06" db="EMBL/GenBank/DDBJ databases">
        <title>Genomic Encyclopedia of Archaeal and Bacterial Type Strains, Phase II (KMG-II): from individual species to whole genera.</title>
        <authorList>
            <person name="Goeker M."/>
        </authorList>
    </citation>
    <scope>NUCLEOTIDE SEQUENCE [LARGE SCALE GENOMIC DNA]</scope>
    <source>
        <strain evidence="1 2">JCM 11668</strain>
    </source>
</reference>
<organism evidence="1 2">
    <name type="scientific">Rhodopseudomonas faecalis</name>
    <dbReference type="NCBI Taxonomy" id="99655"/>
    <lineage>
        <taxon>Bacteria</taxon>
        <taxon>Pseudomonadati</taxon>
        <taxon>Pseudomonadota</taxon>
        <taxon>Alphaproteobacteria</taxon>
        <taxon>Hyphomicrobiales</taxon>
        <taxon>Nitrobacteraceae</taxon>
        <taxon>Rhodopseudomonas</taxon>
    </lineage>
</organism>
<evidence type="ECO:0000313" key="1">
    <source>
        <dbReference type="EMBL" id="PYF03348.1"/>
    </source>
</evidence>